<evidence type="ECO:0000313" key="3">
    <source>
        <dbReference type="EMBL" id="MXO93928.1"/>
    </source>
</evidence>
<name>A0A845A1X2_9SPHN</name>
<dbReference type="Proteomes" id="UP000460626">
    <property type="component" value="Unassembled WGS sequence"/>
</dbReference>
<keyword evidence="4" id="KW-1185">Reference proteome</keyword>
<dbReference type="OrthoDB" id="2086138at2"/>
<feature type="domain" description="DUF5681" evidence="2">
    <location>
        <begin position="14"/>
        <end position="90"/>
    </location>
</feature>
<evidence type="ECO:0000313" key="4">
    <source>
        <dbReference type="Proteomes" id="UP000460626"/>
    </source>
</evidence>
<evidence type="ECO:0000256" key="1">
    <source>
        <dbReference type="SAM" id="MobiDB-lite"/>
    </source>
</evidence>
<sequence length="182" mass="20587">MDREPVGYAKPPAATRFAKGRSGNPKGRPKNRRRQLPHDAVLGQMVTIREDGRERRVTAAEAFLLQLTQKGLAGDSAAARASLEAIEAARASRGIEEDPIEVIILKPIQNGADAILDTLDLARLKYPGDEKRVRWEIRPWAVELALARMGSNRLTEEQQGEVWRNTQTPHKVRWPDWWIVRQ</sequence>
<accession>A0A845A1X2</accession>
<dbReference type="RefSeq" id="WP_131453207.1">
    <property type="nucleotide sequence ID" value="NZ_BMJK01000001.1"/>
</dbReference>
<dbReference type="InterPro" id="IPR043736">
    <property type="entry name" value="DUF5681"/>
</dbReference>
<proteinExistence type="predicted"/>
<protein>
    <recommendedName>
        <fullName evidence="2">DUF5681 domain-containing protein</fullName>
    </recommendedName>
</protein>
<comment type="caution">
    <text evidence="3">The sequence shown here is derived from an EMBL/GenBank/DDBJ whole genome shotgun (WGS) entry which is preliminary data.</text>
</comment>
<gene>
    <name evidence="3" type="ORF">GRI62_09980</name>
</gene>
<dbReference type="Pfam" id="PF18932">
    <property type="entry name" value="DUF5681"/>
    <property type="match status" value="1"/>
</dbReference>
<evidence type="ECO:0000259" key="2">
    <source>
        <dbReference type="Pfam" id="PF18932"/>
    </source>
</evidence>
<reference evidence="3 4" key="1">
    <citation type="submission" date="2019-12" db="EMBL/GenBank/DDBJ databases">
        <title>Genomic-based taxomic classification of the family Erythrobacteraceae.</title>
        <authorList>
            <person name="Xu L."/>
        </authorList>
    </citation>
    <scope>NUCLEOTIDE SEQUENCE [LARGE SCALE GENOMIC DNA]</scope>
    <source>
        <strain evidence="3 4">RC4-10-4</strain>
    </source>
</reference>
<feature type="region of interest" description="Disordered" evidence="1">
    <location>
        <begin position="1"/>
        <end position="36"/>
    </location>
</feature>
<organism evidence="3 4">
    <name type="scientific">Aurantiacibacter arachoides</name>
    <dbReference type="NCBI Taxonomy" id="1850444"/>
    <lineage>
        <taxon>Bacteria</taxon>
        <taxon>Pseudomonadati</taxon>
        <taxon>Pseudomonadota</taxon>
        <taxon>Alphaproteobacteria</taxon>
        <taxon>Sphingomonadales</taxon>
        <taxon>Erythrobacteraceae</taxon>
        <taxon>Aurantiacibacter</taxon>
    </lineage>
</organism>
<dbReference type="EMBL" id="WTYH01000001">
    <property type="protein sequence ID" value="MXO93928.1"/>
    <property type="molecule type" value="Genomic_DNA"/>
</dbReference>
<dbReference type="AlphaFoldDB" id="A0A845A1X2"/>